<organism evidence="1 2">
    <name type="scientific">Salinicola corii</name>
    <dbReference type="NCBI Taxonomy" id="2606937"/>
    <lineage>
        <taxon>Bacteria</taxon>
        <taxon>Pseudomonadati</taxon>
        <taxon>Pseudomonadota</taxon>
        <taxon>Gammaproteobacteria</taxon>
        <taxon>Oceanospirillales</taxon>
        <taxon>Halomonadaceae</taxon>
        <taxon>Salinicola</taxon>
    </lineage>
</organism>
<dbReference type="RefSeq" id="WP_149436046.1">
    <property type="nucleotide sequence ID" value="NZ_VTPX01000008.1"/>
</dbReference>
<evidence type="ECO:0000313" key="1">
    <source>
        <dbReference type="EMBL" id="KAA0017134.1"/>
    </source>
</evidence>
<comment type="caution">
    <text evidence="1">The sequence shown here is derived from an EMBL/GenBank/DDBJ whole genome shotgun (WGS) entry which is preliminary data.</text>
</comment>
<accession>A0A640WC45</accession>
<dbReference type="AlphaFoldDB" id="A0A640WC45"/>
<protein>
    <submittedName>
        <fullName evidence="1">Uncharacterized protein</fullName>
    </submittedName>
</protein>
<reference evidence="1 2" key="1">
    <citation type="submission" date="2019-08" db="EMBL/GenBank/DDBJ databases">
        <title>Bioinformatics analysis of the strain L3 and L5.</title>
        <authorList>
            <person name="Li X."/>
        </authorList>
    </citation>
    <scope>NUCLEOTIDE SEQUENCE [LARGE SCALE GENOMIC DNA]</scope>
    <source>
        <strain evidence="1 2">L3</strain>
    </source>
</reference>
<proteinExistence type="predicted"/>
<name>A0A640WC45_9GAMM</name>
<gene>
    <name evidence="1" type="ORF">F0A16_14105</name>
</gene>
<sequence length="86" mass="9878">MNQPAQHPISQYPQFEVIEFSKRRLQRGLAPLSMRVVHGEGDEDVLWLSPEELRQYIQQFGPLEALLAGQELYRRRGGASSRGDLE</sequence>
<evidence type="ECO:0000313" key="2">
    <source>
        <dbReference type="Proteomes" id="UP000466024"/>
    </source>
</evidence>
<keyword evidence="2" id="KW-1185">Reference proteome</keyword>
<dbReference type="EMBL" id="VTPX01000008">
    <property type="protein sequence ID" value="KAA0017134.1"/>
    <property type="molecule type" value="Genomic_DNA"/>
</dbReference>
<dbReference type="Proteomes" id="UP000466024">
    <property type="component" value="Unassembled WGS sequence"/>
</dbReference>